<dbReference type="AlphaFoldDB" id="A0A7W2M2A7"/>
<dbReference type="Gene3D" id="3.40.1260.10">
    <property type="entry name" value="DsrEFH-like"/>
    <property type="match status" value="1"/>
</dbReference>
<dbReference type="PANTHER" id="PTHR37691:SF1">
    <property type="entry name" value="BLR3518 PROTEIN"/>
    <property type="match status" value="1"/>
</dbReference>
<keyword evidence="2" id="KW-1185">Reference proteome</keyword>
<dbReference type="Proteomes" id="UP000541857">
    <property type="component" value="Unassembled WGS sequence"/>
</dbReference>
<proteinExistence type="predicted"/>
<gene>
    <name evidence="1" type="ORF">H3Z82_01135</name>
</gene>
<dbReference type="EMBL" id="JACGLT010000001">
    <property type="protein sequence ID" value="MBA6151325.1"/>
    <property type="molecule type" value="Genomic_DNA"/>
</dbReference>
<accession>A0A7W2M2A7</accession>
<dbReference type="Pfam" id="PF02635">
    <property type="entry name" value="DsrE"/>
    <property type="match status" value="1"/>
</dbReference>
<evidence type="ECO:0000313" key="1">
    <source>
        <dbReference type="EMBL" id="MBA6151325.1"/>
    </source>
</evidence>
<comment type="caution">
    <text evidence="1">The sequence shown here is derived from an EMBL/GenBank/DDBJ whole genome shotgun (WGS) entry which is preliminary data.</text>
</comment>
<dbReference type="RefSeq" id="WP_182202040.1">
    <property type="nucleotide sequence ID" value="NZ_JACGLT010000001.1"/>
</dbReference>
<name>A0A7W2M2A7_9FLAO</name>
<dbReference type="SUPFAM" id="SSF75169">
    <property type="entry name" value="DsrEFH-like"/>
    <property type="match status" value="1"/>
</dbReference>
<dbReference type="PANTHER" id="PTHR37691">
    <property type="entry name" value="BLR3518 PROTEIN"/>
    <property type="match status" value="1"/>
</dbReference>
<organism evidence="1 2">
    <name type="scientific">Gelidibacter maritimus</name>
    <dbReference type="NCBI Taxonomy" id="2761487"/>
    <lineage>
        <taxon>Bacteria</taxon>
        <taxon>Pseudomonadati</taxon>
        <taxon>Bacteroidota</taxon>
        <taxon>Flavobacteriia</taxon>
        <taxon>Flavobacteriales</taxon>
        <taxon>Flavobacteriaceae</taxon>
        <taxon>Gelidibacter</taxon>
    </lineage>
</organism>
<evidence type="ECO:0000313" key="2">
    <source>
        <dbReference type="Proteomes" id="UP000541857"/>
    </source>
</evidence>
<protein>
    <submittedName>
        <fullName evidence="1">DsrE family protein</fullName>
    </submittedName>
</protein>
<reference evidence="1 2" key="1">
    <citation type="submission" date="2020-07" db="EMBL/GenBank/DDBJ databases">
        <title>Bacterium isolated from marine sediment.</title>
        <authorList>
            <person name="Shang D."/>
        </authorList>
    </citation>
    <scope>NUCLEOTIDE SEQUENCE [LARGE SCALE GENOMIC DNA]</scope>
    <source>
        <strain evidence="1 2">F6074</strain>
    </source>
</reference>
<sequence>MKITLKFIVIIAVFNFQTPLKAQDWKTPIIQGYGKIIHYDQAENTPDPSKEYKIIFHIKDGKERENVNEGLWKIARLINLMGNYQVPHKNLKIVAVISGTATPVVLTNKEHQEREQRNNPNLDLLSKLKQHKVKILVCGQALGKHKIDAIKDLNPFVEITTSSLIALPSYQMEGYVPMF</sequence>
<dbReference type="InterPro" id="IPR003787">
    <property type="entry name" value="Sulphur_relay_DsrE/F-like"/>
</dbReference>
<dbReference type="InterPro" id="IPR027396">
    <property type="entry name" value="DsrEFH-like"/>
</dbReference>